<dbReference type="AlphaFoldDB" id="A0A7W7ICQ3"/>
<reference evidence="5" key="2">
    <citation type="journal article" date="2019" name="Int. J. Syst. Evol. Microbiol.">
        <title>The Global Catalogue of Microorganisms (GCM) 10K type strain sequencing project: providing services to taxonomists for standard genome sequencing and annotation.</title>
        <authorList>
            <consortium name="The Broad Institute Genomics Platform"/>
            <consortium name="The Broad Institute Genome Sequencing Center for Infectious Disease"/>
            <person name="Wu L."/>
            <person name="Ma J."/>
        </authorList>
    </citation>
    <scope>NUCLEOTIDE SEQUENCE [LARGE SCALE GENOMIC DNA]</scope>
    <source>
        <strain evidence="5">JCM 10667</strain>
    </source>
</reference>
<keyword evidence="5" id="KW-1185">Reference proteome</keyword>
<name>A0A7W7ICQ3_9ACTN</name>
<comment type="caution">
    <text evidence="3">The sequence shown here is derived from an EMBL/GenBank/DDBJ whole genome shotgun (WGS) entry which is preliminary data.</text>
</comment>
<gene>
    <name evidence="3" type="ORF">F4557_003076</name>
    <name evidence="2" type="ORF">GCM10009546_28980</name>
</gene>
<dbReference type="PROSITE" id="PS50075">
    <property type="entry name" value="CARRIER"/>
    <property type="match status" value="1"/>
</dbReference>
<reference evidence="2" key="4">
    <citation type="submission" date="2023-12" db="EMBL/GenBank/DDBJ databases">
        <authorList>
            <person name="Sun Q."/>
            <person name="Inoue M."/>
        </authorList>
    </citation>
    <scope>NUCLEOTIDE SEQUENCE</scope>
    <source>
        <strain evidence="2">JCM 10667</strain>
    </source>
</reference>
<dbReference type="InterPro" id="IPR036736">
    <property type="entry name" value="ACP-like_sf"/>
</dbReference>
<dbReference type="SUPFAM" id="SSF47336">
    <property type="entry name" value="ACP-like"/>
    <property type="match status" value="1"/>
</dbReference>
<reference evidence="3 4" key="3">
    <citation type="submission" date="2020-08" db="EMBL/GenBank/DDBJ databases">
        <title>Sequencing the genomes of 1000 actinobacteria strains.</title>
        <authorList>
            <person name="Klenk H.-P."/>
        </authorList>
    </citation>
    <scope>NUCLEOTIDE SEQUENCE [LARGE SCALE GENOMIC DNA]</scope>
    <source>
        <strain evidence="3 4">DSM 44772</strain>
    </source>
</reference>
<proteinExistence type="predicted"/>
<evidence type="ECO:0000313" key="5">
    <source>
        <dbReference type="Proteomes" id="UP001501427"/>
    </source>
</evidence>
<feature type="domain" description="Carrier" evidence="1">
    <location>
        <begin position="5"/>
        <end position="83"/>
    </location>
</feature>
<dbReference type="EMBL" id="JACHMV010000001">
    <property type="protein sequence ID" value="MBB4774658.1"/>
    <property type="molecule type" value="Genomic_DNA"/>
</dbReference>
<reference evidence="2" key="1">
    <citation type="journal article" date="2014" name="Int. J. Syst. Evol. Microbiol.">
        <title>Complete genome of a new Firmicutes species belonging to the dominant human colonic microbiota ('Ruminococcus bicirculans') reveals two chromosomes and a selective capacity to utilize plant glucans.</title>
        <authorList>
            <consortium name="NISC Comparative Sequencing Program"/>
            <person name="Wegmann U."/>
            <person name="Louis P."/>
            <person name="Goesmann A."/>
            <person name="Henrissat B."/>
            <person name="Duncan S.H."/>
            <person name="Flint H.J."/>
        </authorList>
    </citation>
    <scope>NUCLEOTIDE SEQUENCE</scope>
    <source>
        <strain evidence="2">JCM 10667</strain>
    </source>
</reference>
<evidence type="ECO:0000313" key="4">
    <source>
        <dbReference type="Proteomes" id="UP000549343"/>
    </source>
</evidence>
<sequence>MSDNQAAAVDIDDIRALIAEEIELPVEEVTDEADLAGDLEVDSLAAMEIAVQLEKRYRIKIDEEEISTFTSLSVIHRFIAAKVGTG</sequence>
<dbReference type="InterPro" id="IPR009081">
    <property type="entry name" value="PP-bd_ACP"/>
</dbReference>
<dbReference type="Proteomes" id="UP000549343">
    <property type="component" value="Unassembled WGS sequence"/>
</dbReference>
<protein>
    <submittedName>
        <fullName evidence="3">Acyl carrier protein</fullName>
    </submittedName>
</protein>
<accession>A0A7W7ICQ3</accession>
<evidence type="ECO:0000313" key="3">
    <source>
        <dbReference type="EMBL" id="MBB4774658.1"/>
    </source>
</evidence>
<evidence type="ECO:0000313" key="2">
    <source>
        <dbReference type="EMBL" id="GAA0564998.1"/>
    </source>
</evidence>
<dbReference type="Proteomes" id="UP001501427">
    <property type="component" value="Unassembled WGS sequence"/>
</dbReference>
<dbReference type="RefSeq" id="WP_184883436.1">
    <property type="nucleotide sequence ID" value="NZ_BAAAHD010000025.1"/>
</dbReference>
<evidence type="ECO:0000259" key="1">
    <source>
        <dbReference type="PROSITE" id="PS50075"/>
    </source>
</evidence>
<dbReference type="EMBL" id="BAAAHD010000025">
    <property type="protein sequence ID" value="GAA0564998.1"/>
    <property type="molecule type" value="Genomic_DNA"/>
</dbReference>
<dbReference type="Gene3D" id="1.10.1200.10">
    <property type="entry name" value="ACP-like"/>
    <property type="match status" value="1"/>
</dbReference>
<organism evidence="3 4">
    <name type="scientific">Actinomadura livida</name>
    <dbReference type="NCBI Taxonomy" id="79909"/>
    <lineage>
        <taxon>Bacteria</taxon>
        <taxon>Bacillati</taxon>
        <taxon>Actinomycetota</taxon>
        <taxon>Actinomycetes</taxon>
        <taxon>Streptosporangiales</taxon>
        <taxon>Thermomonosporaceae</taxon>
        <taxon>Actinomadura</taxon>
    </lineage>
</organism>
<dbReference type="Pfam" id="PF00550">
    <property type="entry name" value="PP-binding"/>
    <property type="match status" value="1"/>
</dbReference>